<keyword evidence="2" id="KW-1185">Reference proteome</keyword>
<gene>
    <name evidence="1" type="ORF">M4438_20140</name>
</gene>
<sequence length="180" mass="18973">MRNRSLVSLAGGVVGVAGLGFGLAYACGAPPFDEERGEIRASAVCKTLGSSSGSADVLRRILPAKSSYSFDDQIMHRRIDDTDRTHDAFCFVNGDGKMLLVATVEMVGYDTAEEWVEDVVANASAPSDVTSFQAGDKAVASEKLAAIYVPCRGKGPREHLSVAWSSGSGAGSQPRRCVRA</sequence>
<dbReference type="PROSITE" id="PS51257">
    <property type="entry name" value="PROKAR_LIPOPROTEIN"/>
    <property type="match status" value="1"/>
</dbReference>
<dbReference type="Proteomes" id="UP001202052">
    <property type="component" value="Unassembled WGS sequence"/>
</dbReference>
<evidence type="ECO:0000313" key="1">
    <source>
        <dbReference type="EMBL" id="MCL3995791.1"/>
    </source>
</evidence>
<protein>
    <recommendedName>
        <fullName evidence="3">Lipoprotein</fullName>
    </recommendedName>
</protein>
<comment type="caution">
    <text evidence="1">The sequence shown here is derived from an EMBL/GenBank/DDBJ whole genome shotgun (WGS) entry which is preliminary data.</text>
</comment>
<name>A0ABT0NX52_9ACTN</name>
<proteinExistence type="predicted"/>
<evidence type="ECO:0008006" key="3">
    <source>
        <dbReference type="Google" id="ProtNLM"/>
    </source>
</evidence>
<dbReference type="RefSeq" id="WP_249491070.1">
    <property type="nucleotide sequence ID" value="NZ_JAMCCK010000028.1"/>
</dbReference>
<accession>A0ABT0NX52</accession>
<reference evidence="1 2" key="1">
    <citation type="submission" date="2022-05" db="EMBL/GenBank/DDBJ databases">
        <title>Genome Resource of Streptomyces lavenduligriseus GA1-1, a Strain with Broad-Spectrum Antifungal Activity against Phytopathogenic Fungi.</title>
        <authorList>
            <person name="Qi D."/>
        </authorList>
    </citation>
    <scope>NUCLEOTIDE SEQUENCE [LARGE SCALE GENOMIC DNA]</scope>
    <source>
        <strain evidence="1 2">GA1-1</strain>
    </source>
</reference>
<organism evidence="1 2">
    <name type="scientific">Streptomyces lavenduligriseus</name>
    <dbReference type="NCBI Taxonomy" id="67315"/>
    <lineage>
        <taxon>Bacteria</taxon>
        <taxon>Bacillati</taxon>
        <taxon>Actinomycetota</taxon>
        <taxon>Actinomycetes</taxon>
        <taxon>Kitasatosporales</taxon>
        <taxon>Streptomycetaceae</taxon>
        <taxon>Streptomyces</taxon>
    </lineage>
</organism>
<evidence type="ECO:0000313" key="2">
    <source>
        <dbReference type="Proteomes" id="UP001202052"/>
    </source>
</evidence>
<dbReference type="EMBL" id="JAMCCK010000028">
    <property type="protein sequence ID" value="MCL3995791.1"/>
    <property type="molecule type" value="Genomic_DNA"/>
</dbReference>